<dbReference type="Proteomes" id="UP000538666">
    <property type="component" value="Unassembled WGS sequence"/>
</dbReference>
<dbReference type="Pfam" id="PF25183">
    <property type="entry name" value="OMP_b-brl_4"/>
    <property type="match status" value="1"/>
</dbReference>
<proteinExistence type="predicted"/>
<evidence type="ECO:0000256" key="6">
    <source>
        <dbReference type="ARBA" id="ARBA00023237"/>
    </source>
</evidence>
<keyword evidence="6" id="KW-0998">Cell outer membrane</keyword>
<evidence type="ECO:0000256" key="3">
    <source>
        <dbReference type="ARBA" id="ARBA00022452"/>
    </source>
</evidence>
<dbReference type="GO" id="GO:0015344">
    <property type="term" value="F:siderophore uptake transmembrane transporter activity"/>
    <property type="evidence" value="ECO:0007669"/>
    <property type="project" value="TreeGrafter"/>
</dbReference>
<dbReference type="Gene3D" id="2.40.170.20">
    <property type="entry name" value="TonB-dependent receptor, beta-barrel domain"/>
    <property type="match status" value="1"/>
</dbReference>
<keyword evidence="2" id="KW-0813">Transport</keyword>
<evidence type="ECO:0000256" key="2">
    <source>
        <dbReference type="ARBA" id="ARBA00022448"/>
    </source>
</evidence>
<dbReference type="AlphaFoldDB" id="A0A841K1M2"/>
<feature type="domain" description="TonB-dependent transporter Oar-like beta-barrel" evidence="7">
    <location>
        <begin position="243"/>
        <end position="1173"/>
    </location>
</feature>
<comment type="subcellular location">
    <subcellularLocation>
        <location evidence="1">Cell outer membrane</location>
        <topology evidence="1">Multi-pass membrane protein</topology>
    </subcellularLocation>
</comment>
<dbReference type="PANTHER" id="PTHR30069">
    <property type="entry name" value="TONB-DEPENDENT OUTER MEMBRANE RECEPTOR"/>
    <property type="match status" value="1"/>
</dbReference>
<accession>A0A841K1M2</accession>
<dbReference type="GO" id="GO:0030246">
    <property type="term" value="F:carbohydrate binding"/>
    <property type="evidence" value="ECO:0007669"/>
    <property type="project" value="InterPro"/>
</dbReference>
<evidence type="ECO:0000256" key="4">
    <source>
        <dbReference type="ARBA" id="ARBA00022692"/>
    </source>
</evidence>
<dbReference type="InterPro" id="IPR057601">
    <property type="entry name" value="Oar-like_b-barrel"/>
</dbReference>
<keyword evidence="9" id="KW-1185">Reference proteome</keyword>
<evidence type="ECO:0000259" key="7">
    <source>
        <dbReference type="Pfam" id="PF25183"/>
    </source>
</evidence>
<dbReference type="Gene3D" id="2.60.40.1120">
    <property type="entry name" value="Carboxypeptidase-like, regulatory domain"/>
    <property type="match status" value="1"/>
</dbReference>
<dbReference type="InterPro" id="IPR039426">
    <property type="entry name" value="TonB-dep_rcpt-like"/>
</dbReference>
<keyword evidence="4" id="KW-0812">Transmembrane</keyword>
<dbReference type="SUPFAM" id="SSF49452">
    <property type="entry name" value="Starch-binding domain-like"/>
    <property type="match status" value="1"/>
</dbReference>
<evidence type="ECO:0000256" key="5">
    <source>
        <dbReference type="ARBA" id="ARBA00023136"/>
    </source>
</evidence>
<dbReference type="GO" id="GO:0044718">
    <property type="term" value="P:siderophore transmembrane transport"/>
    <property type="evidence" value="ECO:0007669"/>
    <property type="project" value="TreeGrafter"/>
</dbReference>
<dbReference type="Pfam" id="PF13620">
    <property type="entry name" value="CarboxypepD_reg"/>
    <property type="match status" value="1"/>
</dbReference>
<dbReference type="SUPFAM" id="SSF56935">
    <property type="entry name" value="Porins"/>
    <property type="match status" value="1"/>
</dbReference>
<comment type="caution">
    <text evidence="8">The sequence shown here is derived from an EMBL/GenBank/DDBJ whole genome shotgun (WGS) entry which is preliminary data.</text>
</comment>
<gene>
    <name evidence="8" type="ORF">HNQ77_004876</name>
</gene>
<dbReference type="InterPro" id="IPR036942">
    <property type="entry name" value="Beta-barrel_TonB_sf"/>
</dbReference>
<dbReference type="GO" id="GO:0009279">
    <property type="term" value="C:cell outer membrane"/>
    <property type="evidence" value="ECO:0007669"/>
    <property type="project" value="UniProtKB-SubCell"/>
</dbReference>
<reference evidence="8 9" key="1">
    <citation type="submission" date="2020-08" db="EMBL/GenBank/DDBJ databases">
        <title>Genomic Encyclopedia of Type Strains, Phase IV (KMG-IV): sequencing the most valuable type-strain genomes for metagenomic binning, comparative biology and taxonomic classification.</title>
        <authorList>
            <person name="Goeker M."/>
        </authorList>
    </citation>
    <scope>NUCLEOTIDE SEQUENCE [LARGE SCALE GENOMIC DNA]</scope>
    <source>
        <strain evidence="8 9">DSM 103733</strain>
    </source>
</reference>
<sequence>MNDPHRISRSHWCSFLLLISISIPSLSQSDTGGSIAGLVKDAGGRLFPALITLRNTANGSEIQMLSDHKGNFRFAEVAPGNYAVRVNAPGFAPWRSNSVAVEVGRVTLMTVKLEMAVTHRLVKTETQLPQDDSSPAVSSNIDQQQVENLPTSNRQWSSLVALASGVAPDSSSDNALSFRGLSPLMNSIALDGAENNLAFHARERGSGGNGYATSQMAVSEFQVNSSNFSAEYGRAAGGEINTITKSGANRLHGQAAFYDRDAAWGSENAFSKILQAEPAGTTTTSSGQPVLYLNGKPVTYVESPYKAPDQRLQWGASAGGPIRHDKLFWFFAYDQHERNFPAVARANEPQVFFAAPSGQTLQTLGARIASSQNPIVSTCRGTVAPGDETGLASCAYDTVLHELSGILGSVPRTTHQTILFPKIEWRPNNRIHFIAQYNRMRRTATNGVLNGATETDGVGSFGNSMSSEDAAIARWEYFVTPNLLNNARYQYSRDVLSQSASAATNFEKQFTQNSYGLAPQISVDRSSGFTFGTLGTLNKPQYPAETRQQFVDAMTWIHHRHAIKFGYDYNHVEDAISGLNNQNGAYSYSSLLNFASDMLAPNRCDGTTTAVGSYPCYSHFEQAVGPSIWQFQTEDYAAFVADDWKIVRRFTLSLGVRYEYEDLPDTNKALVNPDIPRTGFLPHDRNNFGPRAGFAWDFLGTGRTILRGGYGIYYGRIPNATVFSALTSTGSAKSARTYYFRPLDAGALPFPHVFASNEAPYVNPTATGQNAVGPSAVYFDKRFQNPQIDEAELSLQHELWHRMVLTVSYMGSFARELPQFIDTNIDRNAVATLFYNLDDPGSPGNLGPLKKNSAQNAEFTTPYYAINRFYYQRLHPKYGAVTDILSETNAAYHAAVMRLTHRTAHGITINAGYTYSHAIDDNQNESTFADHNDVYDPADLRLEHGTSNFDVRQRVSGGIIAHEPWRLRGLAGRMFNGFTLAATGEWRTGLPYTMRTLGSIPAPSCSYYDWLAAGGPNGGPNCLKAVTQPNGVITDGNVPISGLGASLNGSGGEDLIAPVGRNTFRYPAVANLDVRFAKSTRLNERLSLELIGEAFNLLNHQNVTAIQTIGYRVTNDPAHANTATLSYQSGMTTTTTTNATGGTVEEAVPSATAAFGGVTNSNSSFLYHQRQIQAGIKFVF</sequence>
<dbReference type="InterPro" id="IPR013784">
    <property type="entry name" value="Carb-bd-like_fold"/>
</dbReference>
<evidence type="ECO:0000256" key="1">
    <source>
        <dbReference type="ARBA" id="ARBA00004571"/>
    </source>
</evidence>
<organism evidence="8 9">
    <name type="scientific">Silvibacterium bohemicum</name>
    <dbReference type="NCBI Taxonomy" id="1577686"/>
    <lineage>
        <taxon>Bacteria</taxon>
        <taxon>Pseudomonadati</taxon>
        <taxon>Acidobacteriota</taxon>
        <taxon>Terriglobia</taxon>
        <taxon>Terriglobales</taxon>
        <taxon>Acidobacteriaceae</taxon>
        <taxon>Silvibacterium</taxon>
    </lineage>
</organism>
<protein>
    <recommendedName>
        <fullName evidence="7">TonB-dependent transporter Oar-like beta-barrel domain-containing protein</fullName>
    </recommendedName>
</protein>
<dbReference type="EMBL" id="JACHEK010000011">
    <property type="protein sequence ID" value="MBB6146895.1"/>
    <property type="molecule type" value="Genomic_DNA"/>
</dbReference>
<dbReference type="PANTHER" id="PTHR30069:SF46">
    <property type="entry name" value="OAR PROTEIN"/>
    <property type="match status" value="1"/>
</dbReference>
<keyword evidence="3" id="KW-1134">Transmembrane beta strand</keyword>
<evidence type="ECO:0000313" key="9">
    <source>
        <dbReference type="Proteomes" id="UP000538666"/>
    </source>
</evidence>
<keyword evidence="5" id="KW-0472">Membrane</keyword>
<name>A0A841K1M2_9BACT</name>
<evidence type="ECO:0000313" key="8">
    <source>
        <dbReference type="EMBL" id="MBB6146895.1"/>
    </source>
</evidence>
<dbReference type="RefSeq" id="WP_050061248.1">
    <property type="nucleotide sequence ID" value="NZ_JACHEK010000011.1"/>
</dbReference>